<dbReference type="Pfam" id="PF13620">
    <property type="entry name" value="CarboxypepD_reg"/>
    <property type="match status" value="1"/>
</dbReference>
<dbReference type="Gene3D" id="2.40.170.20">
    <property type="entry name" value="TonB-dependent receptor, beta-barrel domain"/>
    <property type="match status" value="1"/>
</dbReference>
<dbReference type="SUPFAM" id="SSF49452">
    <property type="entry name" value="Starch-binding domain-like"/>
    <property type="match status" value="1"/>
</dbReference>
<keyword evidence="6" id="KW-1185">Reference proteome</keyword>
<evidence type="ECO:0000313" key="5">
    <source>
        <dbReference type="EMBL" id="BDE08026.1"/>
    </source>
</evidence>
<evidence type="ECO:0000256" key="2">
    <source>
        <dbReference type="ARBA" id="ARBA00023136"/>
    </source>
</evidence>
<gene>
    <name evidence="5" type="ORF">WPS_33020</name>
</gene>
<dbReference type="GO" id="GO:0009279">
    <property type="term" value="C:cell outer membrane"/>
    <property type="evidence" value="ECO:0007669"/>
    <property type="project" value="UniProtKB-SubCell"/>
</dbReference>
<dbReference type="KEGG" id="vab:WPS_33020"/>
<keyword evidence="3" id="KW-0998">Cell outer membrane</keyword>
<feature type="signal peptide" evidence="4">
    <location>
        <begin position="1"/>
        <end position="32"/>
    </location>
</feature>
<name>A0AAN1XZ41_UNVUL</name>
<protein>
    <recommendedName>
        <fullName evidence="7">TonB-dependent receptor-like beta-barrel domain-containing protein</fullName>
    </recommendedName>
</protein>
<reference evidence="5 6" key="1">
    <citation type="journal article" date="2022" name="ISME Commun">
        <title>Vulcanimicrobium alpinus gen. nov. sp. nov., the first cultivated representative of the candidate phylum 'Eremiobacterota', is a metabolically versatile aerobic anoxygenic phototroph.</title>
        <authorList>
            <person name="Yabe S."/>
            <person name="Muto K."/>
            <person name="Abe K."/>
            <person name="Yokota A."/>
            <person name="Staudigel H."/>
            <person name="Tebo B.M."/>
        </authorList>
    </citation>
    <scope>NUCLEOTIDE SEQUENCE [LARGE SCALE GENOMIC DNA]</scope>
    <source>
        <strain evidence="5 6">WC8-2</strain>
    </source>
</reference>
<sequence>MTMRTTLDVLQSVRVPIVAIVLALSASGRAVAADATTGMIVGRVVGAQGRAPVPGTEIVAASAAGRYRARGGSDGRFTLVGVTPDTYTVTISANGFAPLIVAALTVPPGASVRVDAALVPSLREIGRVGARPAPDGVEFERTEDVFHVGGERARGLAAASSSGLGTYTQGTVQAAVAAVPGVQQDQFANVILQGGKVQDTVFSFDGVPVPQALIAEPGGNVVGAQLATTGTRWTTVTTGGFSGSSNQGLSGVIDQIPATGGFPAVTTVEIGTGVSTNARSVEVESRWATPTLRQRYALDVRAANEQIAYGDGHTFYPAEAGTYGLALAHRATWSAAGNAHVRVRRDDLSVSLLAGAAAYDQYATPFAGQTYGAFDGANGSYPGEPSPAAAVTTPSRVRGTYAVEKIADLRSYDHATMSLQLYGSQYGAHTAAPYFDDLSFPSGVVSYFGGQNSALFGAGLDVQNVASERHELRYGGDLRRQTSLIDQLVPTFDEHVTAQPVLGSYLAYASDRWTPSTGRSLTATLRATGTRVVRSDGNRYSVSALDPHLGFNLRLSGTLGVFASFDRTTQAPNPLETERNDAAAPARFAPLAPESGTTYEAALEQQGLLRARITYFAKSETNLVDVLPADFRSALAAGTRPSGVGIPTNAGSLRVRGLEFALSGGALTVSATYLRGMSSSAAQFGYSNLNAPAVAAGHRFPLGYAPDLSAVASYAARIGARITVTPSLSYQSGYPYGNGTKVWIFDPHTGRPAHVPNDNYVNRGYNYCFLRDPAKPYDAATNPYIGTLGTPEGDDPNTLRSTPRLLASLHVRAGLGRKAALVVDIVNLFADAAPTAYQGNPYLIGPPGYGGGDPAYAAAYGKAYNGAYALGNGVPTNDGRTPAVPWRYGTAGYVPSSYPNARAVTMRLQVQR</sequence>
<dbReference type="InterPro" id="IPR036942">
    <property type="entry name" value="Beta-barrel_TonB_sf"/>
</dbReference>
<evidence type="ECO:0000256" key="1">
    <source>
        <dbReference type="ARBA" id="ARBA00004442"/>
    </source>
</evidence>
<dbReference type="InterPro" id="IPR013784">
    <property type="entry name" value="Carb-bd-like_fold"/>
</dbReference>
<keyword evidence="4" id="KW-0732">Signal</keyword>
<organism evidence="5 6">
    <name type="scientific">Vulcanimicrobium alpinum</name>
    <dbReference type="NCBI Taxonomy" id="3016050"/>
    <lineage>
        <taxon>Bacteria</taxon>
        <taxon>Bacillati</taxon>
        <taxon>Vulcanimicrobiota</taxon>
        <taxon>Vulcanimicrobiia</taxon>
        <taxon>Vulcanimicrobiales</taxon>
        <taxon>Vulcanimicrobiaceae</taxon>
        <taxon>Vulcanimicrobium</taxon>
    </lineage>
</organism>
<evidence type="ECO:0008006" key="7">
    <source>
        <dbReference type="Google" id="ProtNLM"/>
    </source>
</evidence>
<comment type="subcellular location">
    <subcellularLocation>
        <location evidence="1">Cell outer membrane</location>
    </subcellularLocation>
</comment>
<dbReference type="SUPFAM" id="SSF56935">
    <property type="entry name" value="Porins"/>
    <property type="match status" value="1"/>
</dbReference>
<evidence type="ECO:0000256" key="3">
    <source>
        <dbReference type="ARBA" id="ARBA00023237"/>
    </source>
</evidence>
<accession>A0AAN1XZ41</accession>
<dbReference type="Proteomes" id="UP001317532">
    <property type="component" value="Chromosome"/>
</dbReference>
<evidence type="ECO:0000313" key="6">
    <source>
        <dbReference type="Proteomes" id="UP001317532"/>
    </source>
</evidence>
<dbReference type="GO" id="GO:0030246">
    <property type="term" value="F:carbohydrate binding"/>
    <property type="evidence" value="ECO:0007669"/>
    <property type="project" value="InterPro"/>
</dbReference>
<dbReference type="RefSeq" id="WP_317995578.1">
    <property type="nucleotide sequence ID" value="NZ_AP025523.1"/>
</dbReference>
<evidence type="ECO:0000256" key="4">
    <source>
        <dbReference type="SAM" id="SignalP"/>
    </source>
</evidence>
<dbReference type="EMBL" id="AP025523">
    <property type="protein sequence ID" value="BDE08026.1"/>
    <property type="molecule type" value="Genomic_DNA"/>
</dbReference>
<keyword evidence="2" id="KW-0472">Membrane</keyword>
<dbReference type="AlphaFoldDB" id="A0AAN1XZ41"/>
<dbReference type="Gene3D" id="2.60.40.1120">
    <property type="entry name" value="Carboxypeptidase-like, regulatory domain"/>
    <property type="match status" value="1"/>
</dbReference>
<feature type="chain" id="PRO_5042949552" description="TonB-dependent receptor-like beta-barrel domain-containing protein" evidence="4">
    <location>
        <begin position="33"/>
        <end position="912"/>
    </location>
</feature>
<proteinExistence type="predicted"/>